<organism evidence="1 2">
    <name type="scientific">Streptomonospora salina</name>
    <dbReference type="NCBI Taxonomy" id="104205"/>
    <lineage>
        <taxon>Bacteria</taxon>
        <taxon>Bacillati</taxon>
        <taxon>Actinomycetota</taxon>
        <taxon>Actinomycetes</taxon>
        <taxon>Streptosporangiales</taxon>
        <taxon>Nocardiopsidaceae</taxon>
        <taxon>Streptomonospora</taxon>
    </lineage>
</organism>
<gene>
    <name evidence="1" type="ORF">HNR25_003984</name>
</gene>
<name>A0A841EGT2_9ACTN</name>
<accession>A0A841EGT2</accession>
<reference evidence="1 2" key="1">
    <citation type="submission" date="2020-08" db="EMBL/GenBank/DDBJ databases">
        <title>Sequencing the genomes of 1000 actinobacteria strains.</title>
        <authorList>
            <person name="Klenk H.-P."/>
        </authorList>
    </citation>
    <scope>NUCLEOTIDE SEQUENCE [LARGE SCALE GENOMIC DNA]</scope>
    <source>
        <strain evidence="1 2">DSM 44593</strain>
    </source>
</reference>
<dbReference type="EMBL" id="JACHLY010000001">
    <property type="protein sequence ID" value="MBB6000233.1"/>
    <property type="molecule type" value="Genomic_DNA"/>
</dbReference>
<dbReference type="AlphaFoldDB" id="A0A841EGT2"/>
<dbReference type="Proteomes" id="UP000578077">
    <property type="component" value="Unassembled WGS sequence"/>
</dbReference>
<keyword evidence="2" id="KW-1185">Reference proteome</keyword>
<evidence type="ECO:0000313" key="2">
    <source>
        <dbReference type="Proteomes" id="UP000578077"/>
    </source>
</evidence>
<protein>
    <submittedName>
        <fullName evidence="1">Uncharacterized protein</fullName>
    </submittedName>
</protein>
<evidence type="ECO:0000313" key="1">
    <source>
        <dbReference type="EMBL" id="MBB6000233.1"/>
    </source>
</evidence>
<sequence length="51" mass="5422">MNHEETLRDLLPAGWDVTALGDLVCPCGDLIEPDGGCPEGCVSPLREAGWI</sequence>
<comment type="caution">
    <text evidence="1">The sequence shown here is derived from an EMBL/GenBank/DDBJ whole genome shotgun (WGS) entry which is preliminary data.</text>
</comment>
<proteinExistence type="predicted"/>
<dbReference type="RefSeq" id="WP_184637535.1">
    <property type="nucleotide sequence ID" value="NZ_BAABKT010000029.1"/>
</dbReference>